<dbReference type="SUPFAM" id="SSF48726">
    <property type="entry name" value="Immunoglobulin"/>
    <property type="match status" value="3"/>
</dbReference>
<feature type="domain" description="Ig-like" evidence="11">
    <location>
        <begin position="295"/>
        <end position="390"/>
    </location>
</feature>
<dbReference type="FunFam" id="2.60.40.10:FF:000328">
    <property type="entry name" value="CLUMA_CG000981, isoform A"/>
    <property type="match status" value="1"/>
</dbReference>
<evidence type="ECO:0000313" key="12">
    <source>
        <dbReference type="EMBL" id="CAD7282280.1"/>
    </source>
</evidence>
<dbReference type="InterPro" id="IPR003599">
    <property type="entry name" value="Ig_sub"/>
</dbReference>
<dbReference type="PROSITE" id="PS50835">
    <property type="entry name" value="IG_LIKE"/>
    <property type="match status" value="3"/>
</dbReference>
<dbReference type="SMART" id="SM00408">
    <property type="entry name" value="IGc2"/>
    <property type="match status" value="3"/>
</dbReference>
<evidence type="ECO:0000256" key="2">
    <source>
        <dbReference type="ARBA" id="ARBA00022475"/>
    </source>
</evidence>
<dbReference type="EMBL" id="CAJPEX010003678">
    <property type="protein sequence ID" value="CAG0922432.1"/>
    <property type="molecule type" value="Genomic_DNA"/>
</dbReference>
<keyword evidence="5" id="KW-0472">Membrane</keyword>
<evidence type="ECO:0000256" key="3">
    <source>
        <dbReference type="ARBA" id="ARBA00022729"/>
    </source>
</evidence>
<dbReference type="Proteomes" id="UP000678499">
    <property type="component" value="Unassembled WGS sequence"/>
</dbReference>
<dbReference type="EMBL" id="OA885715">
    <property type="protein sequence ID" value="CAD7282280.1"/>
    <property type="molecule type" value="Genomic_DNA"/>
</dbReference>
<keyword evidence="4" id="KW-0677">Repeat</keyword>
<evidence type="ECO:0000256" key="8">
    <source>
        <dbReference type="ARBA" id="ARBA00023319"/>
    </source>
</evidence>
<dbReference type="GO" id="GO:0005886">
    <property type="term" value="C:plasma membrane"/>
    <property type="evidence" value="ECO:0007669"/>
    <property type="project" value="UniProtKB-SubCell"/>
</dbReference>
<dbReference type="InterPro" id="IPR036179">
    <property type="entry name" value="Ig-like_dom_sf"/>
</dbReference>
<evidence type="ECO:0000259" key="11">
    <source>
        <dbReference type="PROSITE" id="PS50835"/>
    </source>
</evidence>
<feature type="compositionally biased region" description="Low complexity" evidence="9">
    <location>
        <begin position="392"/>
        <end position="418"/>
    </location>
</feature>
<accession>A0A7R9BX53</accession>
<evidence type="ECO:0000256" key="5">
    <source>
        <dbReference type="ARBA" id="ARBA00023136"/>
    </source>
</evidence>
<proteinExistence type="predicted"/>
<protein>
    <recommendedName>
        <fullName evidence="11">Ig-like domain-containing protein</fullName>
    </recommendedName>
</protein>
<feature type="compositionally biased region" description="Low complexity" evidence="9">
    <location>
        <begin position="429"/>
        <end position="446"/>
    </location>
</feature>
<gene>
    <name evidence="12" type="ORF">NMOB1V02_LOCUS9909</name>
</gene>
<dbReference type="PANTHER" id="PTHR12231">
    <property type="entry name" value="CTX-RELATED TYPE I TRANSMEMBRANE PROTEIN"/>
    <property type="match status" value="1"/>
</dbReference>
<sequence length="459" mass="50059">MTTSTGMKTTLVLHLLQSWTWWHEATRGELYFETSSTSIASSSSNSTISYDDGRLLFLLPPYSEPSSSSSDAGAVLLMASSSSSSSAGLADPDFLGPIANISVPMGKEAVLECHVTNLGPFKVGWIQADTQTILSLHKRVITHNPRIWVSSDDEDRTWRLHIRRVKATDKGCYMCQINTAHMKKQTGCIDVNVPPDILSNETSTDTTVQEGTEVRLVCRARGHPKPKIVWRREDGKPLVLRNANGTAVLAKQLEGEELRLRAVKRRQSGAYSCIAKNAVPPSVAKRIILNINFKPEIRPVDQIVTGTLLGNATLACHLEAYPSTINYWVRNNTEILLNGSKYLTWEDKVHYETDMRLTILGFTPDDTGAYSCRTGNSLGDVQATIQVEVNQNAGAGSSSSSRRRNNNNNRPSSSSSDAGGDRSNKHQKSSSSVDPSSSSSSSPAACSAGFARSLFLLPR</sequence>
<keyword evidence="3 10" id="KW-0732">Signal</keyword>
<evidence type="ECO:0000256" key="7">
    <source>
        <dbReference type="ARBA" id="ARBA00023180"/>
    </source>
</evidence>
<keyword evidence="13" id="KW-1185">Reference proteome</keyword>
<feature type="domain" description="Ig-like" evidence="11">
    <location>
        <begin position="92"/>
        <end position="186"/>
    </location>
</feature>
<dbReference type="Pfam" id="PF07679">
    <property type="entry name" value="I-set"/>
    <property type="match status" value="1"/>
</dbReference>
<keyword evidence="2" id="KW-1003">Cell membrane</keyword>
<dbReference type="SMART" id="SM00409">
    <property type="entry name" value="IG"/>
    <property type="match status" value="3"/>
</dbReference>
<reference evidence="12" key="1">
    <citation type="submission" date="2020-11" db="EMBL/GenBank/DDBJ databases">
        <authorList>
            <person name="Tran Van P."/>
        </authorList>
    </citation>
    <scope>NUCLEOTIDE SEQUENCE</scope>
</reference>
<dbReference type="Pfam" id="PF00047">
    <property type="entry name" value="ig"/>
    <property type="match status" value="1"/>
</dbReference>
<name>A0A7R9BX53_9CRUS</name>
<dbReference type="InterPro" id="IPR003598">
    <property type="entry name" value="Ig_sub2"/>
</dbReference>
<evidence type="ECO:0000256" key="1">
    <source>
        <dbReference type="ARBA" id="ARBA00004236"/>
    </source>
</evidence>
<evidence type="ECO:0000256" key="4">
    <source>
        <dbReference type="ARBA" id="ARBA00022737"/>
    </source>
</evidence>
<dbReference type="GO" id="GO:0043005">
    <property type="term" value="C:neuron projection"/>
    <property type="evidence" value="ECO:0007669"/>
    <property type="project" value="TreeGrafter"/>
</dbReference>
<dbReference type="PANTHER" id="PTHR12231:SF105">
    <property type="entry name" value="LACHESIN-LIKE PROTEIN"/>
    <property type="match status" value="1"/>
</dbReference>
<dbReference type="OrthoDB" id="10012075at2759"/>
<feature type="chain" id="PRO_5036210435" description="Ig-like domain-containing protein" evidence="10">
    <location>
        <begin position="26"/>
        <end position="459"/>
    </location>
</feature>
<evidence type="ECO:0000256" key="10">
    <source>
        <dbReference type="SAM" id="SignalP"/>
    </source>
</evidence>
<evidence type="ECO:0000313" key="13">
    <source>
        <dbReference type="Proteomes" id="UP000678499"/>
    </source>
</evidence>
<dbReference type="Pfam" id="PF13927">
    <property type="entry name" value="Ig_3"/>
    <property type="match status" value="1"/>
</dbReference>
<keyword evidence="7" id="KW-0325">Glycoprotein</keyword>
<dbReference type="InterPro" id="IPR013151">
    <property type="entry name" value="Immunoglobulin_dom"/>
</dbReference>
<keyword evidence="8" id="KW-0393">Immunoglobulin domain</keyword>
<feature type="domain" description="Ig-like" evidence="11">
    <location>
        <begin position="195"/>
        <end position="284"/>
    </location>
</feature>
<dbReference type="Gene3D" id="2.60.40.10">
    <property type="entry name" value="Immunoglobulins"/>
    <property type="match status" value="3"/>
</dbReference>
<evidence type="ECO:0000256" key="9">
    <source>
        <dbReference type="SAM" id="MobiDB-lite"/>
    </source>
</evidence>
<comment type="subcellular location">
    <subcellularLocation>
        <location evidence="1">Cell membrane</location>
    </subcellularLocation>
</comment>
<organism evidence="12">
    <name type="scientific">Notodromas monacha</name>
    <dbReference type="NCBI Taxonomy" id="399045"/>
    <lineage>
        <taxon>Eukaryota</taxon>
        <taxon>Metazoa</taxon>
        <taxon>Ecdysozoa</taxon>
        <taxon>Arthropoda</taxon>
        <taxon>Crustacea</taxon>
        <taxon>Oligostraca</taxon>
        <taxon>Ostracoda</taxon>
        <taxon>Podocopa</taxon>
        <taxon>Podocopida</taxon>
        <taxon>Cypridocopina</taxon>
        <taxon>Cypridoidea</taxon>
        <taxon>Cyprididae</taxon>
        <taxon>Notodromas</taxon>
    </lineage>
</organism>
<keyword evidence="6" id="KW-1015">Disulfide bond</keyword>
<dbReference type="InterPro" id="IPR013098">
    <property type="entry name" value="Ig_I-set"/>
</dbReference>
<dbReference type="InterPro" id="IPR013783">
    <property type="entry name" value="Ig-like_fold"/>
</dbReference>
<dbReference type="InterPro" id="IPR051170">
    <property type="entry name" value="Neural/epithelial_adhesion"/>
</dbReference>
<dbReference type="AlphaFoldDB" id="A0A7R9BX53"/>
<feature type="region of interest" description="Disordered" evidence="9">
    <location>
        <begin position="391"/>
        <end position="446"/>
    </location>
</feature>
<dbReference type="InterPro" id="IPR007110">
    <property type="entry name" value="Ig-like_dom"/>
</dbReference>
<evidence type="ECO:0000256" key="6">
    <source>
        <dbReference type="ARBA" id="ARBA00023157"/>
    </source>
</evidence>
<feature type="signal peptide" evidence="10">
    <location>
        <begin position="1"/>
        <end position="25"/>
    </location>
</feature>